<accession>A0A979FLL7</accession>
<organism evidence="1 2">
    <name type="scientific">Hyalella azteca</name>
    <name type="common">Amphipod</name>
    <dbReference type="NCBI Taxonomy" id="294128"/>
    <lineage>
        <taxon>Eukaryota</taxon>
        <taxon>Metazoa</taxon>
        <taxon>Ecdysozoa</taxon>
        <taxon>Arthropoda</taxon>
        <taxon>Crustacea</taxon>
        <taxon>Multicrustacea</taxon>
        <taxon>Malacostraca</taxon>
        <taxon>Eumalacostraca</taxon>
        <taxon>Peracarida</taxon>
        <taxon>Amphipoda</taxon>
        <taxon>Senticaudata</taxon>
        <taxon>Talitrida</taxon>
        <taxon>Talitroidea</taxon>
        <taxon>Hyalellidae</taxon>
        <taxon>Hyalella</taxon>
    </lineage>
</organism>
<reference evidence="2" key="1">
    <citation type="submission" date="2025-08" db="UniProtKB">
        <authorList>
            <consortium name="RefSeq"/>
        </authorList>
    </citation>
    <scope>IDENTIFICATION</scope>
    <source>
        <tissue evidence="2">Whole organism</tissue>
    </source>
</reference>
<protein>
    <submittedName>
        <fullName evidence="2">Uncharacterized protein LOC125178381</fullName>
    </submittedName>
</protein>
<dbReference type="RefSeq" id="XP_047737930.1">
    <property type="nucleotide sequence ID" value="XM_047881974.1"/>
</dbReference>
<evidence type="ECO:0000313" key="2">
    <source>
        <dbReference type="RefSeq" id="XP_047737930.1"/>
    </source>
</evidence>
<dbReference type="KEGG" id="hazt:125178381"/>
<dbReference type="GeneID" id="125178381"/>
<dbReference type="Proteomes" id="UP000694843">
    <property type="component" value="Unplaced"/>
</dbReference>
<evidence type="ECO:0000313" key="1">
    <source>
        <dbReference type="Proteomes" id="UP000694843"/>
    </source>
</evidence>
<proteinExistence type="predicted"/>
<keyword evidence="1" id="KW-1185">Reference proteome</keyword>
<dbReference type="AlphaFoldDB" id="A0A979FLL7"/>
<feature type="non-terminal residue" evidence="2">
    <location>
        <position position="143"/>
    </location>
</feature>
<sequence length="143" mass="15767">MPASSGRLPHPHFTRWDYTPVTASPPSVVITSEPNYLEATFDDDPDPPVLRCLSDEPERDVTAVFGKFGDSYTPTPLTVTRSVGEDFIWENIPEGAIVKRVPAAAGEVTKVLRNLTVQDAGLYSFEVKNANDAVKYFGRLVVR</sequence>
<name>A0A979FLL7_HYAAZ</name>
<dbReference type="OrthoDB" id="6421748at2759"/>
<gene>
    <name evidence="2" type="primary">LOC125178381</name>
</gene>